<protein>
    <submittedName>
        <fullName evidence="3">Septum formation initiator</fullName>
    </submittedName>
</protein>
<dbReference type="AlphaFoldDB" id="A0A1M5T021"/>
<keyword evidence="2" id="KW-1133">Transmembrane helix</keyword>
<feature type="compositionally biased region" description="Basic and acidic residues" evidence="1">
    <location>
        <begin position="23"/>
        <end position="33"/>
    </location>
</feature>
<evidence type="ECO:0000256" key="1">
    <source>
        <dbReference type="SAM" id="MobiDB-lite"/>
    </source>
</evidence>
<dbReference type="OrthoDB" id="1936981at2"/>
<sequence length="161" mass="18455">MIVVDKEKVVNGSNAMSTVVEPQRQRSKTEAPRKRTSTKTTRKTELKSKLRVMSTVSICFMVGVLLIGRYTTIYKNQNAIRNLKSEIESLKYNNDDLKVHLLKFEDINAVDKEAREKFTMITPGVNNVIYSDLSKNNFGEKTESKSSKTKEVFEKIKNILF</sequence>
<dbReference type="Pfam" id="PF04977">
    <property type="entry name" value="DivIC"/>
    <property type="match status" value="1"/>
</dbReference>
<keyword evidence="2" id="KW-0812">Transmembrane</keyword>
<dbReference type="RefSeq" id="WP_072829522.1">
    <property type="nucleotide sequence ID" value="NZ_FQXP01000003.1"/>
</dbReference>
<evidence type="ECO:0000313" key="4">
    <source>
        <dbReference type="Proteomes" id="UP000184526"/>
    </source>
</evidence>
<reference evidence="3 4" key="1">
    <citation type="submission" date="2016-11" db="EMBL/GenBank/DDBJ databases">
        <authorList>
            <person name="Jaros S."/>
            <person name="Januszkiewicz K."/>
            <person name="Wedrychowicz H."/>
        </authorList>
    </citation>
    <scope>NUCLEOTIDE SEQUENCE [LARGE SCALE GENOMIC DNA]</scope>
    <source>
        <strain evidence="3 4">DSM 3089</strain>
    </source>
</reference>
<keyword evidence="4" id="KW-1185">Reference proteome</keyword>
<organism evidence="3 4">
    <name type="scientific">Clostridium collagenovorans DSM 3089</name>
    <dbReference type="NCBI Taxonomy" id="1121306"/>
    <lineage>
        <taxon>Bacteria</taxon>
        <taxon>Bacillati</taxon>
        <taxon>Bacillota</taxon>
        <taxon>Clostridia</taxon>
        <taxon>Eubacteriales</taxon>
        <taxon>Clostridiaceae</taxon>
        <taxon>Clostridium</taxon>
    </lineage>
</organism>
<gene>
    <name evidence="3" type="ORF">SAMN02745196_00384</name>
</gene>
<dbReference type="STRING" id="1121306.SAMN02745196_00384"/>
<dbReference type="EMBL" id="FQXP01000003">
    <property type="protein sequence ID" value="SHH44124.1"/>
    <property type="molecule type" value="Genomic_DNA"/>
</dbReference>
<evidence type="ECO:0000313" key="3">
    <source>
        <dbReference type="EMBL" id="SHH44124.1"/>
    </source>
</evidence>
<evidence type="ECO:0000256" key="2">
    <source>
        <dbReference type="SAM" id="Phobius"/>
    </source>
</evidence>
<name>A0A1M5T021_9CLOT</name>
<keyword evidence="2" id="KW-0472">Membrane</keyword>
<dbReference type="Proteomes" id="UP000184526">
    <property type="component" value="Unassembled WGS sequence"/>
</dbReference>
<proteinExistence type="predicted"/>
<feature type="region of interest" description="Disordered" evidence="1">
    <location>
        <begin position="14"/>
        <end position="43"/>
    </location>
</feature>
<accession>A0A1M5T021</accession>
<feature type="transmembrane region" description="Helical" evidence="2">
    <location>
        <begin position="52"/>
        <end position="71"/>
    </location>
</feature>
<dbReference type="InterPro" id="IPR007060">
    <property type="entry name" value="FtsL/DivIC"/>
</dbReference>